<dbReference type="OrthoDB" id="529367at2759"/>
<dbReference type="Pfam" id="PF03006">
    <property type="entry name" value="HlyIII"/>
    <property type="match status" value="1"/>
</dbReference>
<keyword evidence="9" id="KW-1185">Reference proteome</keyword>
<dbReference type="EMBL" id="CADCXU010007682">
    <property type="protein sequence ID" value="CAA9998916.1"/>
    <property type="molecule type" value="Genomic_DNA"/>
</dbReference>
<feature type="transmembrane region" description="Helical" evidence="6">
    <location>
        <begin position="68"/>
        <end position="89"/>
    </location>
</feature>
<dbReference type="AlphaFoldDB" id="A0A6H5G981"/>
<comment type="subcellular location">
    <subcellularLocation>
        <location evidence="1">Membrane</location>
        <topology evidence="1">Multi-pass membrane protein</topology>
    </subcellularLocation>
</comment>
<comment type="similarity">
    <text evidence="2">Belongs to the ADIPOR family.</text>
</comment>
<keyword evidence="5 6" id="KW-0472">Membrane</keyword>
<keyword evidence="4 6" id="KW-1133">Transmembrane helix</keyword>
<dbReference type="Proteomes" id="UP000479000">
    <property type="component" value="Unassembled WGS sequence"/>
</dbReference>
<name>A0A6H5G981_9HEMI</name>
<evidence type="ECO:0000256" key="6">
    <source>
        <dbReference type="SAM" id="Phobius"/>
    </source>
</evidence>
<evidence type="ECO:0000256" key="4">
    <source>
        <dbReference type="ARBA" id="ARBA00022989"/>
    </source>
</evidence>
<gene>
    <name evidence="8" type="ORF">NTEN_LOCUS17965</name>
    <name evidence="7" type="ORF">NTEN_LOCUS5199</name>
</gene>
<evidence type="ECO:0000256" key="1">
    <source>
        <dbReference type="ARBA" id="ARBA00004141"/>
    </source>
</evidence>
<protein>
    <submittedName>
        <fullName evidence="7">Uncharacterized protein</fullName>
    </submittedName>
</protein>
<evidence type="ECO:0000313" key="9">
    <source>
        <dbReference type="Proteomes" id="UP000479000"/>
    </source>
</evidence>
<dbReference type="GO" id="GO:0016020">
    <property type="term" value="C:membrane"/>
    <property type="evidence" value="ECO:0007669"/>
    <property type="project" value="UniProtKB-SubCell"/>
</dbReference>
<organism evidence="7 9">
    <name type="scientific">Nesidiocoris tenuis</name>
    <dbReference type="NCBI Taxonomy" id="355587"/>
    <lineage>
        <taxon>Eukaryota</taxon>
        <taxon>Metazoa</taxon>
        <taxon>Ecdysozoa</taxon>
        <taxon>Arthropoda</taxon>
        <taxon>Hexapoda</taxon>
        <taxon>Insecta</taxon>
        <taxon>Pterygota</taxon>
        <taxon>Neoptera</taxon>
        <taxon>Paraneoptera</taxon>
        <taxon>Hemiptera</taxon>
        <taxon>Heteroptera</taxon>
        <taxon>Panheteroptera</taxon>
        <taxon>Cimicomorpha</taxon>
        <taxon>Miridae</taxon>
        <taxon>Dicyphina</taxon>
        <taxon>Nesidiocoris</taxon>
    </lineage>
</organism>
<feature type="non-terminal residue" evidence="7">
    <location>
        <position position="109"/>
    </location>
</feature>
<accession>A0A6H5G981</accession>
<evidence type="ECO:0000256" key="3">
    <source>
        <dbReference type="ARBA" id="ARBA00022692"/>
    </source>
</evidence>
<reference evidence="7 9" key="1">
    <citation type="submission" date="2020-02" db="EMBL/GenBank/DDBJ databases">
        <authorList>
            <person name="Ferguson B K."/>
        </authorList>
    </citation>
    <scope>NUCLEOTIDE SEQUENCE [LARGE SCALE GENOMIC DNA]</scope>
</reference>
<dbReference type="EMBL" id="CADCXU010026569">
    <property type="protein sequence ID" value="CAB0013354.1"/>
    <property type="molecule type" value="Genomic_DNA"/>
</dbReference>
<keyword evidence="3 6" id="KW-0812">Transmembrane</keyword>
<evidence type="ECO:0000313" key="7">
    <source>
        <dbReference type="EMBL" id="CAA9998916.1"/>
    </source>
</evidence>
<sequence length="109" mass="12148">MSLKKPKSSEFFGFSSFANKTIGALTLKPLVFGAGCSEGISQQNIKLEPAEEGKPSCMFWMTNETVNIWSHIFGWMLFLGLTLYDLCLLNIHASFTDKFIVGLLLACFQ</sequence>
<evidence type="ECO:0000313" key="8">
    <source>
        <dbReference type="EMBL" id="CAB0013354.1"/>
    </source>
</evidence>
<evidence type="ECO:0000256" key="2">
    <source>
        <dbReference type="ARBA" id="ARBA00007018"/>
    </source>
</evidence>
<evidence type="ECO:0000256" key="5">
    <source>
        <dbReference type="ARBA" id="ARBA00023136"/>
    </source>
</evidence>
<dbReference type="InterPro" id="IPR004254">
    <property type="entry name" value="AdipoR/HlyIII-related"/>
</dbReference>
<proteinExistence type="inferred from homology"/>